<evidence type="ECO:0000313" key="3">
    <source>
        <dbReference type="Proteomes" id="UP000325516"/>
    </source>
</evidence>
<reference evidence="3" key="1">
    <citation type="submission" date="2019-09" db="EMBL/GenBank/DDBJ databases">
        <title>Mumia zhuanghuii sp. nov. isolated from the intestinal contents of plateau pika (Ochotona curzoniae) in the Qinghai-Tibet plateau of China.</title>
        <authorList>
            <person name="Tian Z."/>
        </authorList>
    </citation>
    <scope>NUCLEOTIDE SEQUENCE [LARGE SCALE GENOMIC DNA]</scope>
    <source>
        <strain evidence="3">L-031</strain>
    </source>
</reference>
<accession>A0A5J6L5L5</accession>
<sequence>MTKRRQKKPIVGAERSSTSSSDDERQSNGDEVLGVNQQRFDAFGRPLDAPRVEQAARGPVATGQTGRSPSRIGSGVATRIDQGGASRSVDLRRIADLSKELSKLHRHERALLAERDVLVQRLRSEGESWASLSSRTGLSRQALSKRTSSTD</sequence>
<evidence type="ECO:0000313" key="2">
    <source>
        <dbReference type="EMBL" id="QEW03622.1"/>
    </source>
</evidence>
<evidence type="ECO:0000256" key="1">
    <source>
        <dbReference type="SAM" id="MobiDB-lite"/>
    </source>
</evidence>
<keyword evidence="3" id="KW-1185">Reference proteome</keyword>
<name>A0A5J6L5L5_9MICO</name>
<feature type="region of interest" description="Disordered" evidence="1">
    <location>
        <begin position="126"/>
        <end position="151"/>
    </location>
</feature>
<dbReference type="KEGG" id="mlz:F6J85_11290"/>
<feature type="region of interest" description="Disordered" evidence="1">
    <location>
        <begin position="1"/>
        <end position="85"/>
    </location>
</feature>
<gene>
    <name evidence="2" type="ORF">F6J85_11290</name>
</gene>
<protein>
    <submittedName>
        <fullName evidence="2">Uncharacterized protein</fullName>
    </submittedName>
</protein>
<dbReference type="EMBL" id="CP044232">
    <property type="protein sequence ID" value="QEW03622.1"/>
    <property type="molecule type" value="Genomic_DNA"/>
</dbReference>
<dbReference type="AlphaFoldDB" id="A0A5J6L5L5"/>
<dbReference type="Proteomes" id="UP000325516">
    <property type="component" value="Chromosome"/>
</dbReference>
<proteinExistence type="predicted"/>
<dbReference type="RefSeq" id="WP_150925075.1">
    <property type="nucleotide sequence ID" value="NZ_CP044232.1"/>
</dbReference>
<organism evidence="2 3">
    <name type="scientific">Microbacterium lushaniae</name>
    <dbReference type="NCBI Taxonomy" id="2614639"/>
    <lineage>
        <taxon>Bacteria</taxon>
        <taxon>Bacillati</taxon>
        <taxon>Actinomycetota</taxon>
        <taxon>Actinomycetes</taxon>
        <taxon>Micrococcales</taxon>
        <taxon>Microbacteriaceae</taxon>
        <taxon>Microbacterium</taxon>
    </lineage>
</organism>
<feature type="compositionally biased region" description="Polar residues" evidence="1">
    <location>
        <begin position="130"/>
        <end position="151"/>
    </location>
</feature>